<proteinExistence type="predicted"/>
<organism evidence="1 2">
    <name type="scientific">Fischerella muscicola CCMEE 5323</name>
    <dbReference type="NCBI Taxonomy" id="2019572"/>
    <lineage>
        <taxon>Bacteria</taxon>
        <taxon>Bacillati</taxon>
        <taxon>Cyanobacteriota</taxon>
        <taxon>Cyanophyceae</taxon>
        <taxon>Nostocales</taxon>
        <taxon>Hapalosiphonaceae</taxon>
        <taxon>Fischerella</taxon>
    </lineage>
</organism>
<protein>
    <recommendedName>
        <fullName evidence="3">Apea-like HEPN domain-containing protein</fullName>
    </recommendedName>
</protein>
<keyword evidence="2" id="KW-1185">Reference proteome</keyword>
<evidence type="ECO:0000313" key="2">
    <source>
        <dbReference type="Proteomes" id="UP000235036"/>
    </source>
</evidence>
<dbReference type="AlphaFoldDB" id="A0A2N6K557"/>
<accession>A0A2N6K557</accession>
<reference evidence="1 2" key="1">
    <citation type="submission" date="2017-08" db="EMBL/GenBank/DDBJ databases">
        <title>Genomes of Fischerella (Mastigocladus) sp. strains.</title>
        <authorList>
            <person name="Miller S.R."/>
        </authorList>
    </citation>
    <scope>NUCLEOTIDE SEQUENCE [LARGE SCALE GENOMIC DNA]</scope>
    <source>
        <strain evidence="1 2">CCMEE 5323</strain>
    </source>
</reference>
<dbReference type="Proteomes" id="UP000235036">
    <property type="component" value="Unassembled WGS sequence"/>
</dbReference>
<name>A0A2N6K557_FISMU</name>
<comment type="caution">
    <text evidence="1">The sequence shown here is derived from an EMBL/GenBank/DDBJ whole genome shotgun (WGS) entry which is preliminary data.</text>
</comment>
<evidence type="ECO:0000313" key="1">
    <source>
        <dbReference type="EMBL" id="PLZ91573.1"/>
    </source>
</evidence>
<sequence>MAKKSQSPTISPKGNATKYLSYREAWTRIKLARQEGFFFEAITLEESIITDRLINYLVFVGEIKQPTEVYKYPNFYELIQSWKKLHPMPISAMGRSNLQEAVDQWRILRNKAIHGMVKSHPGSPTEAVDDFLAVAESAASEGEILARAVSEWCRKMKRQLESDRSSLSLDC</sequence>
<evidence type="ECO:0008006" key="3">
    <source>
        <dbReference type="Google" id="ProtNLM"/>
    </source>
</evidence>
<dbReference type="EMBL" id="NRQW01000166">
    <property type="protein sequence ID" value="PLZ91573.1"/>
    <property type="molecule type" value="Genomic_DNA"/>
</dbReference>
<gene>
    <name evidence="1" type="ORF">CEN44_08290</name>
</gene>
<dbReference type="RefSeq" id="WP_102205090.1">
    <property type="nucleotide sequence ID" value="NZ_CAWNVR010000251.1"/>
</dbReference>